<dbReference type="NCBIfam" id="NF002826">
    <property type="entry name" value="PRK03001.1"/>
    <property type="match status" value="1"/>
</dbReference>
<evidence type="ECO:0000313" key="16">
    <source>
        <dbReference type="Proteomes" id="UP000186894"/>
    </source>
</evidence>
<dbReference type="RefSeq" id="WP_075641617.1">
    <property type="nucleotide sequence ID" value="NZ_MKIM01000031.1"/>
</dbReference>
<dbReference type="PANTHER" id="PTHR43221">
    <property type="entry name" value="PROTEASE HTPX"/>
    <property type="match status" value="1"/>
</dbReference>
<dbReference type="GO" id="GO:0005886">
    <property type="term" value="C:plasma membrane"/>
    <property type="evidence" value="ECO:0007669"/>
    <property type="project" value="UniProtKB-SubCell"/>
</dbReference>
<evidence type="ECO:0000256" key="4">
    <source>
        <dbReference type="ARBA" id="ARBA00022670"/>
    </source>
</evidence>
<evidence type="ECO:0000256" key="13">
    <source>
        <dbReference type="SAM" id="MobiDB-lite"/>
    </source>
</evidence>
<dbReference type="InterPro" id="IPR022919">
    <property type="entry name" value="Pept_M48_protease_HtpX"/>
</dbReference>
<dbReference type="Gene3D" id="3.30.2010.10">
    <property type="entry name" value="Metalloproteases ('zincins'), catalytic domain"/>
    <property type="match status" value="1"/>
</dbReference>
<feature type="transmembrane region" description="Helical" evidence="12">
    <location>
        <begin position="7"/>
        <end position="24"/>
    </location>
</feature>
<comment type="similarity">
    <text evidence="2 12">Belongs to the peptidase M48B family.</text>
</comment>
<keyword evidence="16" id="KW-1185">Reference proteome</keyword>
<organism evidence="15 16">
    <name type="scientific">Rhizobium oryziradicis</name>
    <dbReference type="NCBI Taxonomy" id="1867956"/>
    <lineage>
        <taxon>Bacteria</taxon>
        <taxon>Pseudomonadati</taxon>
        <taxon>Pseudomonadota</taxon>
        <taxon>Alphaproteobacteria</taxon>
        <taxon>Hyphomicrobiales</taxon>
        <taxon>Rhizobiaceae</taxon>
        <taxon>Rhizobium/Agrobacterium group</taxon>
        <taxon>Rhizobium</taxon>
    </lineage>
</organism>
<dbReference type="CDD" id="cd07336">
    <property type="entry name" value="M48B_HtpX_like"/>
    <property type="match status" value="1"/>
</dbReference>
<keyword evidence="11 12" id="KW-0472">Membrane</keyword>
<dbReference type="AlphaFoldDB" id="A0A1Q8ZM34"/>
<name>A0A1Q8ZM34_9HYPH</name>
<feature type="binding site" evidence="12">
    <location>
        <position position="130"/>
    </location>
    <ligand>
        <name>Zn(2+)</name>
        <dbReference type="ChEBI" id="CHEBI:29105"/>
        <note>catalytic</note>
    </ligand>
</feature>
<evidence type="ECO:0000256" key="10">
    <source>
        <dbReference type="ARBA" id="ARBA00023049"/>
    </source>
</evidence>
<protein>
    <recommendedName>
        <fullName evidence="12">Protease HtpX homolog</fullName>
        <ecNumber evidence="12">3.4.24.-</ecNumber>
    </recommendedName>
</protein>
<dbReference type="GO" id="GO:0008270">
    <property type="term" value="F:zinc ion binding"/>
    <property type="evidence" value="ECO:0007669"/>
    <property type="project" value="UniProtKB-UniRule"/>
</dbReference>
<evidence type="ECO:0000256" key="2">
    <source>
        <dbReference type="ARBA" id="ARBA00009779"/>
    </source>
</evidence>
<keyword evidence="6 12" id="KW-0479">Metal-binding</keyword>
<dbReference type="InterPro" id="IPR001915">
    <property type="entry name" value="Peptidase_M48"/>
</dbReference>
<feature type="binding site" evidence="12">
    <location>
        <position position="134"/>
    </location>
    <ligand>
        <name>Zn(2+)</name>
        <dbReference type="ChEBI" id="CHEBI:29105"/>
        <note>catalytic</note>
    </ligand>
</feature>
<accession>A0A1Q8ZM34</accession>
<proteinExistence type="inferred from homology"/>
<dbReference type="GO" id="GO:0006508">
    <property type="term" value="P:proteolysis"/>
    <property type="evidence" value="ECO:0007669"/>
    <property type="project" value="UniProtKB-KW"/>
</dbReference>
<reference evidence="15 16" key="1">
    <citation type="submission" date="2016-09" db="EMBL/GenBank/DDBJ databases">
        <title>Rhizobium oryziradicis sp. nov., isolated from the root of rice.</title>
        <authorList>
            <person name="Zhao J."/>
            <person name="Zhang X."/>
        </authorList>
    </citation>
    <scope>NUCLEOTIDE SEQUENCE [LARGE SCALE GENOMIC DNA]</scope>
    <source>
        <strain evidence="15 16">N19</strain>
    </source>
</reference>
<feature type="binding site" evidence="12">
    <location>
        <position position="202"/>
    </location>
    <ligand>
        <name>Zn(2+)</name>
        <dbReference type="ChEBI" id="CHEBI:29105"/>
        <note>catalytic</note>
    </ligand>
</feature>
<keyword evidence="8 12" id="KW-0862">Zinc</keyword>
<evidence type="ECO:0000256" key="11">
    <source>
        <dbReference type="ARBA" id="ARBA00023136"/>
    </source>
</evidence>
<feature type="active site" evidence="12">
    <location>
        <position position="131"/>
    </location>
</feature>
<dbReference type="EMBL" id="MKIM01000031">
    <property type="protein sequence ID" value="OLP42928.1"/>
    <property type="molecule type" value="Genomic_DNA"/>
</dbReference>
<dbReference type="Pfam" id="PF01435">
    <property type="entry name" value="Peptidase_M48"/>
    <property type="match status" value="1"/>
</dbReference>
<keyword evidence="3 12" id="KW-1003">Cell membrane</keyword>
<dbReference type="EC" id="3.4.24.-" evidence="12"/>
<dbReference type="OrthoDB" id="15218at2"/>
<keyword evidence="10 12" id="KW-0482">Metalloprotease</keyword>
<sequence>MNIMRTALLLAAMTALFMGVGFLIGGKGGMMIALVIAAGMNFFSYWNSDRMVLSAYHAQEVDERTAPEFYTIVRDLTRNAGLPMPKVYVFDNPQPNAFATGRNPENAAVAASTGLLRALTPEEVAGVMAHELAHVEHRDTLTMTITATLAGAISMLGNFAFFFGGRRDENGNGGSMIGALLAMIVAPFAAMLVQMAISRTREYAADRRGAEICGNPLWLASALAKIAGAHQPNYEAERNPATAHMFIINPLSGQKMDNLFSTHPDTNNRISELQAQAQAMGVFTSARGPSQPQARSSTVSQGPWGGAGPQAAQSTNDPWGGKGSAKTRSVPSIGGGRKPDEPPKGPWN</sequence>
<feature type="region of interest" description="Disordered" evidence="13">
    <location>
        <begin position="284"/>
        <end position="348"/>
    </location>
</feature>
<feature type="compositionally biased region" description="Polar residues" evidence="13">
    <location>
        <begin position="287"/>
        <end position="300"/>
    </location>
</feature>
<keyword evidence="9 12" id="KW-1133">Transmembrane helix</keyword>
<evidence type="ECO:0000256" key="5">
    <source>
        <dbReference type="ARBA" id="ARBA00022692"/>
    </source>
</evidence>
<keyword evidence="4 12" id="KW-0645">Protease</keyword>
<dbReference type="HAMAP" id="MF_00188">
    <property type="entry name" value="Pept_M48_protease_HtpX"/>
    <property type="match status" value="1"/>
</dbReference>
<evidence type="ECO:0000256" key="3">
    <source>
        <dbReference type="ARBA" id="ARBA00022475"/>
    </source>
</evidence>
<feature type="transmembrane region" description="Helical" evidence="12">
    <location>
        <begin position="30"/>
        <end position="46"/>
    </location>
</feature>
<feature type="domain" description="Peptidase M48" evidence="14">
    <location>
        <begin position="66"/>
        <end position="275"/>
    </location>
</feature>
<dbReference type="STRING" id="1867956.BJF95_00670"/>
<dbReference type="NCBIfam" id="NF002363">
    <property type="entry name" value="PRK01345.1"/>
    <property type="match status" value="1"/>
</dbReference>
<keyword evidence="5 12" id="KW-0812">Transmembrane</keyword>
<evidence type="ECO:0000256" key="1">
    <source>
        <dbReference type="ARBA" id="ARBA00004651"/>
    </source>
</evidence>
<evidence type="ECO:0000313" key="15">
    <source>
        <dbReference type="EMBL" id="OLP42928.1"/>
    </source>
</evidence>
<evidence type="ECO:0000256" key="8">
    <source>
        <dbReference type="ARBA" id="ARBA00022833"/>
    </source>
</evidence>
<comment type="subcellular location">
    <subcellularLocation>
        <location evidence="1 12">Cell membrane</location>
        <topology evidence="1 12">Multi-pass membrane protein</topology>
    </subcellularLocation>
</comment>
<dbReference type="InterPro" id="IPR050083">
    <property type="entry name" value="HtpX_protease"/>
</dbReference>
<evidence type="ECO:0000256" key="6">
    <source>
        <dbReference type="ARBA" id="ARBA00022723"/>
    </source>
</evidence>
<dbReference type="PANTHER" id="PTHR43221:SF1">
    <property type="entry name" value="PROTEASE HTPX"/>
    <property type="match status" value="1"/>
</dbReference>
<evidence type="ECO:0000256" key="7">
    <source>
        <dbReference type="ARBA" id="ARBA00022801"/>
    </source>
</evidence>
<dbReference type="Proteomes" id="UP000186894">
    <property type="component" value="Unassembled WGS sequence"/>
</dbReference>
<evidence type="ECO:0000259" key="14">
    <source>
        <dbReference type="Pfam" id="PF01435"/>
    </source>
</evidence>
<keyword evidence="7 12" id="KW-0378">Hydrolase</keyword>
<comment type="caution">
    <text evidence="15">The sequence shown here is derived from an EMBL/GenBank/DDBJ whole genome shotgun (WGS) entry which is preliminary data.</text>
</comment>
<gene>
    <name evidence="12" type="primary">htpX</name>
    <name evidence="15" type="ORF">BJF95_00670</name>
</gene>
<comment type="cofactor">
    <cofactor evidence="12">
        <name>Zn(2+)</name>
        <dbReference type="ChEBI" id="CHEBI:29105"/>
    </cofactor>
    <text evidence="12">Binds 1 zinc ion per subunit.</text>
</comment>
<evidence type="ECO:0000256" key="12">
    <source>
        <dbReference type="HAMAP-Rule" id="MF_00188"/>
    </source>
</evidence>
<feature type="compositionally biased region" description="Basic and acidic residues" evidence="13">
    <location>
        <begin position="337"/>
        <end position="348"/>
    </location>
</feature>
<evidence type="ECO:0000256" key="9">
    <source>
        <dbReference type="ARBA" id="ARBA00022989"/>
    </source>
</evidence>
<dbReference type="GO" id="GO:0004222">
    <property type="term" value="F:metalloendopeptidase activity"/>
    <property type="evidence" value="ECO:0007669"/>
    <property type="project" value="UniProtKB-UniRule"/>
</dbReference>
<feature type="transmembrane region" description="Helical" evidence="12">
    <location>
        <begin position="141"/>
        <end position="164"/>
    </location>
</feature>
<feature type="transmembrane region" description="Helical" evidence="12">
    <location>
        <begin position="176"/>
        <end position="197"/>
    </location>
</feature>